<dbReference type="EC" id="2.7.4.9" evidence="2 10"/>
<dbReference type="Proteomes" id="UP000199309">
    <property type="component" value="Unassembled WGS sequence"/>
</dbReference>
<evidence type="ECO:0000256" key="10">
    <source>
        <dbReference type="HAMAP-Rule" id="MF_00165"/>
    </source>
</evidence>
<proteinExistence type="inferred from homology"/>
<feature type="domain" description="Thymidylate kinase-like" evidence="11">
    <location>
        <begin position="8"/>
        <end position="203"/>
    </location>
</feature>
<sequence>MAGYLIILEGGDACGKATQTKLLYEHLQKDGEKVQAVSFPDYDSPSSALVKMYLEGAFGRDADAVNPYAASTFYAVDRFASYQMKWKTFFEEGGIILADRYTTSNMLYQMIKFNTTQERQTYLQWLCDLEFYKMGLPVPDLVVLLDMPLHVSEKLMSQRKGKTGGRTGDIHEKNREFLTKCHHAYHELAKTYGWQKIDCTKGEELRSPTDIHLDIYTKVKALLRK</sequence>
<dbReference type="PANTHER" id="PTHR10344">
    <property type="entry name" value="THYMIDYLATE KINASE"/>
    <property type="match status" value="1"/>
</dbReference>
<keyword evidence="7 10" id="KW-0418">Kinase</keyword>
<keyword evidence="5 10" id="KW-0545">Nucleotide biosynthesis</keyword>
<organism evidence="12 13">
    <name type="scientific">Megasphaera paucivorans</name>
    <dbReference type="NCBI Taxonomy" id="349095"/>
    <lineage>
        <taxon>Bacteria</taxon>
        <taxon>Bacillati</taxon>
        <taxon>Bacillota</taxon>
        <taxon>Negativicutes</taxon>
        <taxon>Veillonellales</taxon>
        <taxon>Veillonellaceae</taxon>
        <taxon>Megasphaera</taxon>
    </lineage>
</organism>
<dbReference type="GO" id="GO:0005524">
    <property type="term" value="F:ATP binding"/>
    <property type="evidence" value="ECO:0007669"/>
    <property type="project" value="UniProtKB-UniRule"/>
</dbReference>
<dbReference type="PANTHER" id="PTHR10344:SF4">
    <property type="entry name" value="UMP-CMP KINASE 2, MITOCHONDRIAL"/>
    <property type="match status" value="1"/>
</dbReference>
<comment type="caution">
    <text evidence="10">Lacks conserved residue(s) required for the propagation of feature annotation.</text>
</comment>
<comment type="function">
    <text evidence="10">Phosphorylation of dTMP to form dTDP in both de novo and salvage pathways of dTTP synthesis.</text>
</comment>
<evidence type="ECO:0000313" key="13">
    <source>
        <dbReference type="Proteomes" id="UP000199309"/>
    </source>
</evidence>
<dbReference type="InterPro" id="IPR039430">
    <property type="entry name" value="Thymidylate_kin-like_dom"/>
</dbReference>
<dbReference type="FunFam" id="3.40.50.300:FF:002288">
    <property type="entry name" value="Probable thymidylate kinase"/>
    <property type="match status" value="1"/>
</dbReference>
<dbReference type="InterPro" id="IPR018094">
    <property type="entry name" value="Thymidylate_kinase"/>
</dbReference>
<evidence type="ECO:0000259" key="11">
    <source>
        <dbReference type="Pfam" id="PF02223"/>
    </source>
</evidence>
<dbReference type="RefSeq" id="WP_091650815.1">
    <property type="nucleotide sequence ID" value="NZ_FNHQ01000017.1"/>
</dbReference>
<keyword evidence="4 10" id="KW-0808">Transferase</keyword>
<evidence type="ECO:0000256" key="7">
    <source>
        <dbReference type="ARBA" id="ARBA00022777"/>
    </source>
</evidence>
<evidence type="ECO:0000256" key="3">
    <source>
        <dbReference type="ARBA" id="ARBA00017144"/>
    </source>
</evidence>
<evidence type="ECO:0000256" key="6">
    <source>
        <dbReference type="ARBA" id="ARBA00022741"/>
    </source>
</evidence>
<dbReference type="AlphaFoldDB" id="A0A1G9XBX4"/>
<evidence type="ECO:0000313" key="12">
    <source>
        <dbReference type="EMBL" id="SDM93946.1"/>
    </source>
</evidence>
<keyword evidence="8 10" id="KW-0067">ATP-binding</keyword>
<dbReference type="GO" id="GO:0004798">
    <property type="term" value="F:dTMP kinase activity"/>
    <property type="evidence" value="ECO:0007669"/>
    <property type="project" value="UniProtKB-UniRule"/>
</dbReference>
<dbReference type="HAMAP" id="MF_00165">
    <property type="entry name" value="Thymidylate_kinase"/>
    <property type="match status" value="1"/>
</dbReference>
<evidence type="ECO:0000256" key="1">
    <source>
        <dbReference type="ARBA" id="ARBA00009776"/>
    </source>
</evidence>
<dbReference type="GO" id="GO:0006233">
    <property type="term" value="P:dTDP biosynthetic process"/>
    <property type="evidence" value="ECO:0007669"/>
    <property type="project" value="InterPro"/>
</dbReference>
<dbReference type="GO" id="GO:0006227">
    <property type="term" value="P:dUDP biosynthetic process"/>
    <property type="evidence" value="ECO:0007669"/>
    <property type="project" value="TreeGrafter"/>
</dbReference>
<dbReference type="Pfam" id="PF02223">
    <property type="entry name" value="Thymidylate_kin"/>
    <property type="match status" value="1"/>
</dbReference>
<dbReference type="STRING" id="349095.SAMN05660299_01797"/>
<dbReference type="EMBL" id="FNHQ01000017">
    <property type="protein sequence ID" value="SDM93946.1"/>
    <property type="molecule type" value="Genomic_DNA"/>
</dbReference>
<comment type="similarity">
    <text evidence="1 10">Belongs to the thymidylate kinase family.</text>
</comment>
<keyword evidence="6 10" id="KW-0547">Nucleotide-binding</keyword>
<protein>
    <recommendedName>
        <fullName evidence="3 10">Thymidylate kinase</fullName>
        <ecNumber evidence="2 10">2.7.4.9</ecNumber>
    </recommendedName>
    <alternativeName>
        <fullName evidence="10">dTMP kinase</fullName>
    </alternativeName>
</protein>
<dbReference type="Gene3D" id="3.40.50.300">
    <property type="entry name" value="P-loop containing nucleotide triphosphate hydrolases"/>
    <property type="match status" value="1"/>
</dbReference>
<evidence type="ECO:0000256" key="5">
    <source>
        <dbReference type="ARBA" id="ARBA00022727"/>
    </source>
</evidence>
<gene>
    <name evidence="10" type="primary">tmk</name>
    <name evidence="12" type="ORF">SAMN05660299_01797</name>
</gene>
<evidence type="ECO:0000256" key="9">
    <source>
        <dbReference type="ARBA" id="ARBA00048743"/>
    </source>
</evidence>
<dbReference type="SUPFAM" id="SSF52540">
    <property type="entry name" value="P-loop containing nucleoside triphosphate hydrolases"/>
    <property type="match status" value="1"/>
</dbReference>
<dbReference type="OrthoDB" id="9774907at2"/>
<comment type="catalytic activity">
    <reaction evidence="9 10">
        <text>dTMP + ATP = dTDP + ADP</text>
        <dbReference type="Rhea" id="RHEA:13517"/>
        <dbReference type="ChEBI" id="CHEBI:30616"/>
        <dbReference type="ChEBI" id="CHEBI:58369"/>
        <dbReference type="ChEBI" id="CHEBI:63528"/>
        <dbReference type="ChEBI" id="CHEBI:456216"/>
        <dbReference type="EC" id="2.7.4.9"/>
    </reaction>
</comment>
<accession>A0A1G9XBX4</accession>
<evidence type="ECO:0000256" key="4">
    <source>
        <dbReference type="ARBA" id="ARBA00022679"/>
    </source>
</evidence>
<evidence type="ECO:0000256" key="8">
    <source>
        <dbReference type="ARBA" id="ARBA00022840"/>
    </source>
</evidence>
<reference evidence="12 13" key="1">
    <citation type="submission" date="2016-10" db="EMBL/GenBank/DDBJ databases">
        <authorList>
            <person name="de Groot N.N."/>
        </authorList>
    </citation>
    <scope>NUCLEOTIDE SEQUENCE [LARGE SCALE GENOMIC DNA]</scope>
    <source>
        <strain evidence="12 13">DSM 16981</strain>
    </source>
</reference>
<dbReference type="GO" id="GO:0006235">
    <property type="term" value="P:dTTP biosynthetic process"/>
    <property type="evidence" value="ECO:0007669"/>
    <property type="project" value="UniProtKB-UniRule"/>
</dbReference>
<name>A0A1G9XBX4_9FIRM</name>
<evidence type="ECO:0000256" key="2">
    <source>
        <dbReference type="ARBA" id="ARBA00012980"/>
    </source>
</evidence>
<dbReference type="InterPro" id="IPR027417">
    <property type="entry name" value="P-loop_NTPase"/>
</dbReference>
<keyword evidence="13" id="KW-1185">Reference proteome</keyword>
<dbReference type="GO" id="GO:0005829">
    <property type="term" value="C:cytosol"/>
    <property type="evidence" value="ECO:0007669"/>
    <property type="project" value="TreeGrafter"/>
</dbReference>
<dbReference type="CDD" id="cd01672">
    <property type="entry name" value="TMPK"/>
    <property type="match status" value="1"/>
</dbReference>